<dbReference type="Pfam" id="PF23762">
    <property type="entry name" value="SHCBP_N"/>
    <property type="match status" value="1"/>
</dbReference>
<feature type="domain" description="SHC SH2" evidence="1">
    <location>
        <begin position="31"/>
        <end position="281"/>
    </location>
</feature>
<dbReference type="SUPFAM" id="SSF51126">
    <property type="entry name" value="Pectin lyase-like"/>
    <property type="match status" value="1"/>
</dbReference>
<gene>
    <name evidence="2" type="primary">107371964</name>
</gene>
<accession>T1K0W8</accession>
<dbReference type="OMA" id="FLCESQD"/>
<reference evidence="3" key="1">
    <citation type="submission" date="2011-08" db="EMBL/GenBank/DDBJ databases">
        <authorList>
            <person name="Rombauts S."/>
        </authorList>
    </citation>
    <scope>NUCLEOTIDE SEQUENCE</scope>
    <source>
        <strain evidence="3">London</strain>
    </source>
</reference>
<keyword evidence="3" id="KW-1185">Reference proteome</keyword>
<dbReference type="InterPro" id="IPR045140">
    <property type="entry name" value="SHCBP1-like"/>
</dbReference>
<dbReference type="EnsemblMetazoa" id="tetur03g09350.1">
    <property type="protein sequence ID" value="tetur03g09350.1"/>
    <property type="gene ID" value="tetur03g09350"/>
</dbReference>
<dbReference type="PANTHER" id="PTHR14695:SF4">
    <property type="entry name" value="PROTEIN NESSUN DORMA"/>
    <property type="match status" value="1"/>
</dbReference>
<evidence type="ECO:0000313" key="3">
    <source>
        <dbReference type="Proteomes" id="UP000015104"/>
    </source>
</evidence>
<dbReference type="OrthoDB" id="5978115at2759"/>
<dbReference type="GO" id="GO:0007112">
    <property type="term" value="P:male meiosis cytokinesis"/>
    <property type="evidence" value="ECO:0007669"/>
    <property type="project" value="TreeGrafter"/>
</dbReference>
<evidence type="ECO:0000313" key="2">
    <source>
        <dbReference type="EnsemblMetazoa" id="tetur03g09350.1"/>
    </source>
</evidence>
<dbReference type="InterPro" id="IPR057508">
    <property type="entry name" value="SHCBP-like_N"/>
</dbReference>
<dbReference type="eggNOG" id="ENOG502QUQ2">
    <property type="taxonomic scope" value="Eukaryota"/>
</dbReference>
<dbReference type="EMBL" id="CAEY01001145">
    <property type="status" value="NOT_ANNOTATED_CDS"/>
    <property type="molecule type" value="Genomic_DNA"/>
</dbReference>
<proteinExistence type="predicted"/>
<organism evidence="2 3">
    <name type="scientific">Tetranychus urticae</name>
    <name type="common">Two-spotted spider mite</name>
    <dbReference type="NCBI Taxonomy" id="32264"/>
    <lineage>
        <taxon>Eukaryota</taxon>
        <taxon>Metazoa</taxon>
        <taxon>Ecdysozoa</taxon>
        <taxon>Arthropoda</taxon>
        <taxon>Chelicerata</taxon>
        <taxon>Arachnida</taxon>
        <taxon>Acari</taxon>
        <taxon>Acariformes</taxon>
        <taxon>Trombidiformes</taxon>
        <taxon>Prostigmata</taxon>
        <taxon>Eleutherengona</taxon>
        <taxon>Raphignathae</taxon>
        <taxon>Tetranychoidea</taxon>
        <taxon>Tetranychidae</taxon>
        <taxon>Tetranychus</taxon>
    </lineage>
</organism>
<name>T1K0W8_TETUR</name>
<dbReference type="Proteomes" id="UP000015104">
    <property type="component" value="Unassembled WGS sequence"/>
</dbReference>
<dbReference type="KEGG" id="tut:107371964"/>
<dbReference type="STRING" id="32264.T1K0W8"/>
<sequence length="491" mass="55660">MMRKRTSFTPQTLCYPPIYKIKLVKLSELENLFANEILGSAPTGKVHECMIRYVTSFIEPRDWRAIWRTSKIGINSTGIVCDFIVEVLDVAHNALEASVSIDKLLYPSLAGGDCNEEERVEIEKLMKQKIVNVPLTELYVINENDDEYSVTAVVIEHVRFFYRHIWRPWDDIITRPSVESFAENFLSERLRLYFEISCGSINQPIVDRINYLLEEGARLKARFEEVNTRMEAVNQGLEGGDWGTNEEIAINDFDLYESLRLQMKLEDFDLEMTRLEDPLLRRIVMVVDAPTESNDQEKIHVVAVKYNLTVLEKIMSFLKANPRIASNNLESPHRNTSPLVFHQDLPSAFASTKSGDKVLIMPGNYACVTTLWITKDISILGVSAKKEDVVLESNDPTGEIFLHCASDEVYISNITLRTTDPSHGILQVHFGQTHLKDCILDGGQCRTTLSGQLYLTECNIPHPFTLNESESSIKITSSNLSDSLVCSSHSS</sequence>
<dbReference type="PANTHER" id="PTHR14695">
    <property type="entry name" value="SHC SH2-DOMAIN BINDING PROTEIN 1-RELATED"/>
    <property type="match status" value="1"/>
</dbReference>
<dbReference type="InterPro" id="IPR011050">
    <property type="entry name" value="Pectin_lyase_fold/virulence"/>
</dbReference>
<reference evidence="2" key="2">
    <citation type="submission" date="2015-06" db="UniProtKB">
        <authorList>
            <consortium name="EnsemblMetazoa"/>
        </authorList>
    </citation>
    <scope>IDENTIFICATION</scope>
</reference>
<dbReference type="HOGENOM" id="CLU_022717_2_0_1"/>
<evidence type="ECO:0000259" key="1">
    <source>
        <dbReference type="Pfam" id="PF23762"/>
    </source>
</evidence>
<dbReference type="GO" id="GO:0007283">
    <property type="term" value="P:spermatogenesis"/>
    <property type="evidence" value="ECO:0007669"/>
    <property type="project" value="TreeGrafter"/>
</dbReference>
<dbReference type="AlphaFoldDB" id="T1K0W8"/>
<protein>
    <recommendedName>
        <fullName evidence="1">SHC SH2 domain-containing protein</fullName>
    </recommendedName>
</protein>